<name>A0A2Z5G3Q3_9BACT</name>
<keyword evidence="4" id="KW-1185">Reference proteome</keyword>
<dbReference type="AlphaFoldDB" id="A0A2Z5G3Q3"/>
<accession>A0A2Z5G3Q3</accession>
<gene>
    <name evidence="3" type="ORF">ACPOL_4531</name>
</gene>
<reference evidence="3 4" key="1">
    <citation type="journal article" date="2018" name="Front. Microbiol.">
        <title>Hydrolytic Capabilities as a Key to Environmental Success: Chitinolytic and Cellulolytic Acidobacteria From Acidic Sub-arctic Soils and Boreal Peatlands.</title>
        <authorList>
            <person name="Belova S.E."/>
            <person name="Ravin N.V."/>
            <person name="Pankratov T.A."/>
            <person name="Rakitin A.L."/>
            <person name="Ivanova A.A."/>
            <person name="Beletsky A.V."/>
            <person name="Mardanov A.V."/>
            <person name="Sinninghe Damste J.S."/>
            <person name="Dedysh S.N."/>
        </authorList>
    </citation>
    <scope>NUCLEOTIDE SEQUENCE [LARGE SCALE GENOMIC DNA]</scope>
    <source>
        <strain evidence="3 4">SBC82</strain>
    </source>
</reference>
<dbReference type="InterPro" id="IPR003399">
    <property type="entry name" value="Mce/MlaD"/>
</dbReference>
<dbReference type="SUPFAM" id="SSF103088">
    <property type="entry name" value="OmpA-like"/>
    <property type="match status" value="1"/>
</dbReference>
<dbReference type="Gene3D" id="3.30.1330.60">
    <property type="entry name" value="OmpA-like domain"/>
    <property type="match status" value="1"/>
</dbReference>
<dbReference type="EMBL" id="CP030840">
    <property type="protein sequence ID" value="AXC13803.1"/>
    <property type="molecule type" value="Genomic_DNA"/>
</dbReference>
<organism evidence="3 4">
    <name type="scientific">Acidisarcina polymorpha</name>
    <dbReference type="NCBI Taxonomy" id="2211140"/>
    <lineage>
        <taxon>Bacteria</taxon>
        <taxon>Pseudomonadati</taxon>
        <taxon>Acidobacteriota</taxon>
        <taxon>Terriglobia</taxon>
        <taxon>Terriglobales</taxon>
        <taxon>Acidobacteriaceae</taxon>
        <taxon>Acidisarcina</taxon>
    </lineage>
</organism>
<evidence type="ECO:0000256" key="1">
    <source>
        <dbReference type="SAM" id="Phobius"/>
    </source>
</evidence>
<dbReference type="Pfam" id="PF02470">
    <property type="entry name" value="MlaD"/>
    <property type="match status" value="1"/>
</dbReference>
<evidence type="ECO:0000313" key="4">
    <source>
        <dbReference type="Proteomes" id="UP000253606"/>
    </source>
</evidence>
<dbReference type="RefSeq" id="WP_161557470.1">
    <property type="nucleotide sequence ID" value="NZ_CP030840.1"/>
</dbReference>
<feature type="domain" description="Mce/MlaD" evidence="2">
    <location>
        <begin position="39"/>
        <end position="112"/>
    </location>
</feature>
<evidence type="ECO:0000259" key="2">
    <source>
        <dbReference type="Pfam" id="PF02470"/>
    </source>
</evidence>
<dbReference type="PANTHER" id="PTHR33371:SF4">
    <property type="entry name" value="INTERMEMBRANE PHOSPHOLIPID TRANSPORT SYSTEM BINDING PROTEIN MLAD"/>
    <property type="match status" value="1"/>
</dbReference>
<dbReference type="InterPro" id="IPR052336">
    <property type="entry name" value="MlaD_Phospholipid_Transporter"/>
</dbReference>
<evidence type="ECO:0000313" key="3">
    <source>
        <dbReference type="EMBL" id="AXC13803.1"/>
    </source>
</evidence>
<dbReference type="PANTHER" id="PTHR33371">
    <property type="entry name" value="INTERMEMBRANE PHOSPHOLIPID TRANSPORT SYSTEM BINDING PROTEIN MLAD-RELATED"/>
    <property type="match status" value="1"/>
</dbReference>
<keyword evidence="1" id="KW-0472">Membrane</keyword>
<feature type="transmembrane region" description="Helical" evidence="1">
    <location>
        <begin position="6"/>
        <end position="26"/>
    </location>
</feature>
<protein>
    <submittedName>
        <fullName evidence="3">Mammalian cell entry related domain protein</fullName>
    </submittedName>
</protein>
<dbReference type="InterPro" id="IPR036737">
    <property type="entry name" value="OmpA-like_sf"/>
</dbReference>
<keyword evidence="1" id="KW-0812">Transmembrane</keyword>
<dbReference type="Proteomes" id="UP000253606">
    <property type="component" value="Chromosome"/>
</dbReference>
<proteinExistence type="predicted"/>
<sequence>MNQRNLWVGILVAVAIVLFGTGLFLIGSQHRAFRHHVVFYSDLANVDGIGKGAKVRVNGMDAGEVENISIPSRPSQKFRIKLKLDERLHGLIREDSLVSIETEGLVGDKFLLVRSGTDQSPEAPASFTLPSKEPFEIGKMLDKADGLIAQMGGTITQVNGTIADVQGHLDGALGAVTTTVNNTNGIVTDIRHGKGTAGVLLEDPATAANVRHIVTNTQQVTQSLQATAEQVNGIVQDVQQRQLVAKIDDTINSAKSASQQLDQASRHVNTTLQTALGPDQYGRDGGVNLRQSLTNVNDASGNLADDTEALKHEFFFRGFFKSRGYDNLDQIPVQPYRNRKIFRKLSEDRQWIDAPALFTENPDGTETLSAAGRLQLDNDAARIDGLHDSPLIVEGYADAGTPADQLIGSRERAALVRTYLQHRFQIAPKNTGIIGLSATPPRAAGKSTWNGICLVHLSKSK</sequence>
<keyword evidence="1" id="KW-1133">Transmembrane helix</keyword>
<dbReference type="KEGG" id="abas:ACPOL_4531"/>